<reference evidence="2 3" key="1">
    <citation type="journal article" date="2023" name="Mol. Biol. Evol.">
        <title>Genomics of Secondarily Temperate Adaptation in the Only Non-Antarctic Icefish.</title>
        <authorList>
            <person name="Rivera-Colon A.G."/>
            <person name="Rayamajhi N."/>
            <person name="Minhas B.F."/>
            <person name="Madrigal G."/>
            <person name="Bilyk K.T."/>
            <person name="Yoon V."/>
            <person name="Hune M."/>
            <person name="Gregory S."/>
            <person name="Cheng C.H.C."/>
            <person name="Catchen J.M."/>
        </authorList>
    </citation>
    <scope>NUCLEOTIDE SEQUENCE [LARGE SCALE GENOMIC DNA]</scope>
    <source>
        <strain evidence="2">JC2023a</strain>
    </source>
</reference>
<evidence type="ECO:0000256" key="1">
    <source>
        <dbReference type="SAM" id="MobiDB-lite"/>
    </source>
</evidence>
<proteinExistence type="predicted"/>
<feature type="compositionally biased region" description="Basic residues" evidence="1">
    <location>
        <begin position="97"/>
        <end position="109"/>
    </location>
</feature>
<dbReference type="AlphaFoldDB" id="A0AAN8B6F1"/>
<gene>
    <name evidence="2" type="ORF">CesoFtcFv8_024482</name>
</gene>
<sequence>MFTLPSLTPAGGSAPRGGAPLLHLLQEDVLSSSDVTVNLICAQTPATHRSSHTLELTHTVFSDGAAAGRVGLTGRHMNAPSGGLQDEQRSPSSAENKHHHRRYPHRASRGKYTFL</sequence>
<evidence type="ECO:0000313" key="2">
    <source>
        <dbReference type="EMBL" id="KAK5879151.1"/>
    </source>
</evidence>
<organism evidence="2 3">
    <name type="scientific">Champsocephalus esox</name>
    <name type="common">pike icefish</name>
    <dbReference type="NCBI Taxonomy" id="159716"/>
    <lineage>
        <taxon>Eukaryota</taxon>
        <taxon>Metazoa</taxon>
        <taxon>Chordata</taxon>
        <taxon>Craniata</taxon>
        <taxon>Vertebrata</taxon>
        <taxon>Euteleostomi</taxon>
        <taxon>Actinopterygii</taxon>
        <taxon>Neopterygii</taxon>
        <taxon>Teleostei</taxon>
        <taxon>Neoteleostei</taxon>
        <taxon>Acanthomorphata</taxon>
        <taxon>Eupercaria</taxon>
        <taxon>Perciformes</taxon>
        <taxon>Notothenioidei</taxon>
        <taxon>Channichthyidae</taxon>
        <taxon>Champsocephalus</taxon>
    </lineage>
</organism>
<comment type="caution">
    <text evidence="2">The sequence shown here is derived from an EMBL/GenBank/DDBJ whole genome shotgun (WGS) entry which is preliminary data.</text>
</comment>
<dbReference type="EMBL" id="JAULUE010002065">
    <property type="protein sequence ID" value="KAK5879151.1"/>
    <property type="molecule type" value="Genomic_DNA"/>
</dbReference>
<evidence type="ECO:0000313" key="3">
    <source>
        <dbReference type="Proteomes" id="UP001335648"/>
    </source>
</evidence>
<keyword evidence="3" id="KW-1185">Reference proteome</keyword>
<dbReference type="Proteomes" id="UP001335648">
    <property type="component" value="Unassembled WGS sequence"/>
</dbReference>
<accession>A0AAN8B6F1</accession>
<name>A0AAN8B6F1_9TELE</name>
<feature type="region of interest" description="Disordered" evidence="1">
    <location>
        <begin position="71"/>
        <end position="115"/>
    </location>
</feature>
<protein>
    <submittedName>
        <fullName evidence="2">Uncharacterized protein</fullName>
    </submittedName>
</protein>